<proteinExistence type="predicted"/>
<feature type="compositionally biased region" description="Polar residues" evidence="1">
    <location>
        <begin position="140"/>
        <end position="153"/>
    </location>
</feature>
<sequence length="176" mass="19301">MYTQVSLKLIPLSTAGFRRMFKGDLRANYAVVTQCLIVSFAINGDSNLQCAEGITVAAASKDSTLKILREILIKTAKHLVQYKIIDRTYPTNFNSLTNLSSARSKSVETDCTPSPEKNSCTTLFNSTELHPGTSPPPCLSSVSSNNSHLPISQPLRTSSIRSHSLLHESHPVHKFI</sequence>
<evidence type="ECO:0000313" key="3">
    <source>
        <dbReference type="Proteomes" id="UP000237347"/>
    </source>
</evidence>
<feature type="region of interest" description="Disordered" evidence="1">
    <location>
        <begin position="126"/>
        <end position="153"/>
    </location>
</feature>
<dbReference type="EMBL" id="PKMF04000761">
    <property type="protein sequence ID" value="KAK7819891.1"/>
    <property type="molecule type" value="Genomic_DNA"/>
</dbReference>
<gene>
    <name evidence="2" type="ORF">CFP56_039475</name>
</gene>
<keyword evidence="3" id="KW-1185">Reference proteome</keyword>
<name>A0AAW0J0Q6_QUESU</name>
<protein>
    <submittedName>
        <fullName evidence="2">Uncharacterized protein</fullName>
    </submittedName>
</protein>
<organism evidence="2 3">
    <name type="scientific">Quercus suber</name>
    <name type="common">Cork oak</name>
    <dbReference type="NCBI Taxonomy" id="58331"/>
    <lineage>
        <taxon>Eukaryota</taxon>
        <taxon>Viridiplantae</taxon>
        <taxon>Streptophyta</taxon>
        <taxon>Embryophyta</taxon>
        <taxon>Tracheophyta</taxon>
        <taxon>Spermatophyta</taxon>
        <taxon>Magnoliopsida</taxon>
        <taxon>eudicotyledons</taxon>
        <taxon>Gunneridae</taxon>
        <taxon>Pentapetalae</taxon>
        <taxon>rosids</taxon>
        <taxon>fabids</taxon>
        <taxon>Fagales</taxon>
        <taxon>Fagaceae</taxon>
        <taxon>Quercus</taxon>
    </lineage>
</organism>
<dbReference type="AlphaFoldDB" id="A0AAW0J0Q6"/>
<evidence type="ECO:0000313" key="2">
    <source>
        <dbReference type="EMBL" id="KAK7819891.1"/>
    </source>
</evidence>
<comment type="caution">
    <text evidence="2">The sequence shown here is derived from an EMBL/GenBank/DDBJ whole genome shotgun (WGS) entry which is preliminary data.</text>
</comment>
<dbReference type="Proteomes" id="UP000237347">
    <property type="component" value="Unassembled WGS sequence"/>
</dbReference>
<evidence type="ECO:0000256" key="1">
    <source>
        <dbReference type="SAM" id="MobiDB-lite"/>
    </source>
</evidence>
<reference evidence="2 3" key="1">
    <citation type="journal article" date="2018" name="Sci. Data">
        <title>The draft genome sequence of cork oak.</title>
        <authorList>
            <person name="Ramos A.M."/>
            <person name="Usie A."/>
            <person name="Barbosa P."/>
            <person name="Barros P.M."/>
            <person name="Capote T."/>
            <person name="Chaves I."/>
            <person name="Simoes F."/>
            <person name="Abreu I."/>
            <person name="Carrasquinho I."/>
            <person name="Faro C."/>
            <person name="Guimaraes J.B."/>
            <person name="Mendonca D."/>
            <person name="Nobrega F."/>
            <person name="Rodrigues L."/>
            <person name="Saibo N.J.M."/>
            <person name="Varela M.C."/>
            <person name="Egas C."/>
            <person name="Matos J."/>
            <person name="Miguel C.M."/>
            <person name="Oliveira M.M."/>
            <person name="Ricardo C.P."/>
            <person name="Goncalves S."/>
        </authorList>
    </citation>
    <scope>NUCLEOTIDE SEQUENCE [LARGE SCALE GENOMIC DNA]</scope>
    <source>
        <strain evidence="3">cv. HL8</strain>
    </source>
</reference>
<accession>A0AAW0J0Q6</accession>